<dbReference type="RefSeq" id="XP_026729375.1">
    <property type="nucleotide sequence ID" value="XM_026873574.1"/>
</dbReference>
<reference evidence="3" key="1">
    <citation type="submission" date="2025-08" db="UniProtKB">
        <authorList>
            <consortium name="RefSeq"/>
        </authorList>
    </citation>
    <scope>IDENTIFICATION</scope>
</reference>
<dbReference type="GeneID" id="113495015"/>
<dbReference type="InParanoid" id="A0A7E5VM56"/>
<gene>
    <name evidence="3" type="primary">LOC113495015</name>
</gene>
<dbReference type="Proteomes" id="UP000322000">
    <property type="component" value="Chromosome 6"/>
</dbReference>
<sequence length="168" mass="19869">MFEKCINFNFFFVRFLSIVLLLFTMPTNQQQPTTPTVGTTEGEVTDLSENEVDKALLMDFGLYTPVEYHYEVNQWINHQKEYPWIGKHTDARLEMCYHQYLRCATSQESPAPVCAFYSQVWESGVKTVDTYCDAFFENCRIGYQYWRLITYGKCDLGRTYGWDEVIEY</sequence>
<evidence type="ECO:0000313" key="3">
    <source>
        <dbReference type="RefSeq" id="XP_026729375.1"/>
    </source>
</evidence>
<evidence type="ECO:0000256" key="1">
    <source>
        <dbReference type="SAM" id="Phobius"/>
    </source>
</evidence>
<keyword evidence="1" id="KW-0472">Membrane</keyword>
<keyword evidence="1" id="KW-0812">Transmembrane</keyword>
<keyword evidence="2" id="KW-1185">Reference proteome</keyword>
<protein>
    <submittedName>
        <fullName evidence="3">Uncharacterized protein LOC113495015</fullName>
    </submittedName>
</protein>
<dbReference type="KEGG" id="tnl:113495015"/>
<dbReference type="AlphaFoldDB" id="A0A7E5VM56"/>
<accession>A0A7E5VM56</accession>
<name>A0A7E5VM56_TRINI</name>
<proteinExistence type="predicted"/>
<dbReference type="OrthoDB" id="7184365at2759"/>
<organism evidence="2 3">
    <name type="scientific">Trichoplusia ni</name>
    <name type="common">Cabbage looper</name>
    <dbReference type="NCBI Taxonomy" id="7111"/>
    <lineage>
        <taxon>Eukaryota</taxon>
        <taxon>Metazoa</taxon>
        <taxon>Ecdysozoa</taxon>
        <taxon>Arthropoda</taxon>
        <taxon>Hexapoda</taxon>
        <taxon>Insecta</taxon>
        <taxon>Pterygota</taxon>
        <taxon>Neoptera</taxon>
        <taxon>Endopterygota</taxon>
        <taxon>Lepidoptera</taxon>
        <taxon>Glossata</taxon>
        <taxon>Ditrysia</taxon>
        <taxon>Noctuoidea</taxon>
        <taxon>Noctuidae</taxon>
        <taxon>Plusiinae</taxon>
        <taxon>Trichoplusia</taxon>
    </lineage>
</organism>
<evidence type="ECO:0000313" key="2">
    <source>
        <dbReference type="Proteomes" id="UP000322000"/>
    </source>
</evidence>
<keyword evidence="1" id="KW-1133">Transmembrane helix</keyword>
<feature type="transmembrane region" description="Helical" evidence="1">
    <location>
        <begin position="6"/>
        <end position="23"/>
    </location>
</feature>